<dbReference type="EMBL" id="JBHSKJ010000007">
    <property type="protein sequence ID" value="MFC5145825.1"/>
    <property type="molecule type" value="Genomic_DNA"/>
</dbReference>
<proteinExistence type="predicted"/>
<reference evidence="2" key="1">
    <citation type="journal article" date="2019" name="Int. J. Syst. Evol. Microbiol.">
        <title>The Global Catalogue of Microorganisms (GCM) 10K type strain sequencing project: providing services to taxonomists for standard genome sequencing and annotation.</title>
        <authorList>
            <consortium name="The Broad Institute Genomics Platform"/>
            <consortium name="The Broad Institute Genome Sequencing Center for Infectious Disease"/>
            <person name="Wu L."/>
            <person name="Ma J."/>
        </authorList>
    </citation>
    <scope>NUCLEOTIDE SEQUENCE [LARGE SCALE GENOMIC DNA]</scope>
    <source>
        <strain evidence="2">CGMCC 4.1641</strain>
    </source>
</reference>
<dbReference type="Pfam" id="PF15585">
    <property type="entry name" value="Imm7"/>
    <property type="match status" value="1"/>
</dbReference>
<sequence>MGMYEFHGWFGIAESPEEADAGSLSEGLADLRDRISGIRWVTGEVKLAAYNGQYFLAVDGLVNRRRDEAQELDALLGYVADRFRGAWGLLYERSDDFTDPPGPGAFRVRVMARGVVQYRLDPFLSPCRPVIED</sequence>
<name>A0ABV9ZWM9_9ACTN</name>
<dbReference type="RefSeq" id="WP_382041243.1">
    <property type="nucleotide sequence ID" value="NZ_JBHSKJ010000007.1"/>
</dbReference>
<dbReference type="InterPro" id="IPR028965">
    <property type="entry name" value="Imm7"/>
</dbReference>
<evidence type="ECO:0000313" key="2">
    <source>
        <dbReference type="Proteomes" id="UP001596222"/>
    </source>
</evidence>
<protein>
    <submittedName>
        <fullName evidence="1">Imm7 family immunity protein</fullName>
    </submittedName>
</protein>
<accession>A0ABV9ZWM9</accession>
<evidence type="ECO:0000313" key="1">
    <source>
        <dbReference type="EMBL" id="MFC5145825.1"/>
    </source>
</evidence>
<dbReference type="Proteomes" id="UP001596222">
    <property type="component" value="Unassembled WGS sequence"/>
</dbReference>
<gene>
    <name evidence="1" type="ORF">ACFPP6_14265</name>
</gene>
<keyword evidence="2" id="KW-1185">Reference proteome</keyword>
<comment type="caution">
    <text evidence="1">The sequence shown here is derived from an EMBL/GenBank/DDBJ whole genome shotgun (WGS) entry which is preliminary data.</text>
</comment>
<organism evidence="1 2">
    <name type="scientific">Streptomyces aureoversilis</name>
    <dbReference type="NCBI Taxonomy" id="67277"/>
    <lineage>
        <taxon>Bacteria</taxon>
        <taxon>Bacillati</taxon>
        <taxon>Actinomycetota</taxon>
        <taxon>Actinomycetes</taxon>
        <taxon>Kitasatosporales</taxon>
        <taxon>Streptomycetaceae</taxon>
        <taxon>Streptomyces</taxon>
    </lineage>
</organism>